<dbReference type="Gene3D" id="1.10.40.110">
    <property type="match status" value="1"/>
</dbReference>
<protein>
    <submittedName>
        <fullName evidence="3">Thioredoxin domain-containing protein</fullName>
    </submittedName>
</protein>
<proteinExistence type="predicted"/>
<keyword evidence="1" id="KW-0732">Signal</keyword>
<feature type="chain" id="PRO_5046669886" evidence="1">
    <location>
        <begin position="23"/>
        <end position="227"/>
    </location>
</feature>
<accession>A0ABU8Q0V4</accession>
<evidence type="ECO:0000256" key="1">
    <source>
        <dbReference type="SAM" id="SignalP"/>
    </source>
</evidence>
<sequence>MRLLGVLAGVLAGLVMTGGAEAQPARDWRTVTVKAASGGFQIGNPKARVTLVEYVSYTCPHCGHFVEESKAPLHDGLVRNGQVRVEIRNFVRDPLDLASALLARCGGTARFARQHALIFANQKALLDKAMAFQAKPDSFKGATTLEARLRRIAAGSGLTALMTRSGLSAQQADRCLVDPVARGELVAATEKVQGRVQGTPSFEIDGNLLAANSWAEVEPPLRQALQR</sequence>
<dbReference type="InterPro" id="IPR036249">
    <property type="entry name" value="Thioredoxin-like_sf"/>
</dbReference>
<reference evidence="3 4" key="1">
    <citation type="submission" date="2023-12" db="EMBL/GenBank/DDBJ databases">
        <title>Gut-associated functions are favored during microbiome assembly across C. elegans life.</title>
        <authorList>
            <person name="Zimmermann J."/>
        </authorList>
    </citation>
    <scope>NUCLEOTIDE SEQUENCE [LARGE SCALE GENOMIC DNA]</scope>
    <source>
        <strain evidence="3 4">JUb134</strain>
    </source>
</reference>
<feature type="signal peptide" evidence="1">
    <location>
        <begin position="1"/>
        <end position="22"/>
    </location>
</feature>
<dbReference type="InterPro" id="IPR012336">
    <property type="entry name" value="Thioredoxin-like_fold"/>
</dbReference>
<comment type="caution">
    <text evidence="3">The sequence shown here is derived from an EMBL/GenBank/DDBJ whole genome shotgun (WGS) entry which is preliminary data.</text>
</comment>
<dbReference type="EMBL" id="JBBGZA010000001">
    <property type="protein sequence ID" value="MEJ5093381.1"/>
    <property type="molecule type" value="Genomic_DNA"/>
</dbReference>
<evidence type="ECO:0000313" key="3">
    <source>
        <dbReference type="EMBL" id="MEJ5093381.1"/>
    </source>
</evidence>
<evidence type="ECO:0000313" key="4">
    <source>
        <dbReference type="Proteomes" id="UP001380365"/>
    </source>
</evidence>
<gene>
    <name evidence="3" type="ORF">WH159_02310</name>
</gene>
<keyword evidence="4" id="KW-1185">Reference proteome</keyword>
<dbReference type="RefSeq" id="WP_132882936.1">
    <property type="nucleotide sequence ID" value="NZ_JBBGZA010000001.1"/>
</dbReference>
<feature type="domain" description="Thioredoxin-like fold" evidence="2">
    <location>
        <begin position="39"/>
        <end position="217"/>
    </location>
</feature>
<name>A0ABU8Q0V4_9SPHN</name>
<dbReference type="Pfam" id="PF13462">
    <property type="entry name" value="Thioredoxin_4"/>
    <property type="match status" value="1"/>
</dbReference>
<dbReference type="SUPFAM" id="SSF52833">
    <property type="entry name" value="Thioredoxin-like"/>
    <property type="match status" value="1"/>
</dbReference>
<dbReference type="Proteomes" id="UP001380365">
    <property type="component" value="Unassembled WGS sequence"/>
</dbReference>
<dbReference type="Gene3D" id="3.40.30.10">
    <property type="entry name" value="Glutaredoxin"/>
    <property type="match status" value="1"/>
</dbReference>
<evidence type="ECO:0000259" key="2">
    <source>
        <dbReference type="Pfam" id="PF13462"/>
    </source>
</evidence>
<organism evidence="3 4">
    <name type="scientific">Sphingomonas molluscorum</name>
    <dbReference type="NCBI Taxonomy" id="418184"/>
    <lineage>
        <taxon>Bacteria</taxon>
        <taxon>Pseudomonadati</taxon>
        <taxon>Pseudomonadota</taxon>
        <taxon>Alphaproteobacteria</taxon>
        <taxon>Sphingomonadales</taxon>
        <taxon>Sphingomonadaceae</taxon>
        <taxon>Sphingomonas</taxon>
    </lineage>
</organism>